<dbReference type="PANTHER" id="PTHR30273">
    <property type="entry name" value="PERIPLASMIC SIGNAL SENSOR AND SIGMA FACTOR ACTIVATOR FECR-RELATED"/>
    <property type="match status" value="1"/>
</dbReference>
<dbReference type="AlphaFoldDB" id="A0A372NZN4"/>
<feature type="domain" description="Protein FecR C-terminal" evidence="3">
    <location>
        <begin position="282"/>
        <end position="351"/>
    </location>
</feature>
<evidence type="ECO:0000313" key="4">
    <source>
        <dbReference type="EMBL" id="RFZ95482.1"/>
    </source>
</evidence>
<organism evidence="4 5">
    <name type="scientific">Mucilaginibacter conchicola</name>
    <dbReference type="NCBI Taxonomy" id="2303333"/>
    <lineage>
        <taxon>Bacteria</taxon>
        <taxon>Pseudomonadati</taxon>
        <taxon>Bacteroidota</taxon>
        <taxon>Sphingobacteriia</taxon>
        <taxon>Sphingobacteriales</taxon>
        <taxon>Sphingobacteriaceae</taxon>
        <taxon>Mucilaginibacter</taxon>
    </lineage>
</organism>
<evidence type="ECO:0000313" key="5">
    <source>
        <dbReference type="Proteomes" id="UP000264217"/>
    </source>
</evidence>
<dbReference type="Pfam" id="PF16344">
    <property type="entry name" value="FecR_C"/>
    <property type="match status" value="1"/>
</dbReference>
<accession>A0A372NZN4</accession>
<dbReference type="PANTHER" id="PTHR30273:SF2">
    <property type="entry name" value="PROTEIN FECR"/>
    <property type="match status" value="1"/>
</dbReference>
<reference evidence="4 5" key="1">
    <citation type="submission" date="2018-08" db="EMBL/GenBank/DDBJ databases">
        <title>Mucilaginibacter sp. MYSH2.</title>
        <authorList>
            <person name="Seo T."/>
        </authorList>
    </citation>
    <scope>NUCLEOTIDE SEQUENCE [LARGE SCALE GENOMIC DNA]</scope>
    <source>
        <strain evidence="4 5">MYSH2</strain>
    </source>
</reference>
<sequence length="354" mass="39525">MYTQLTDEQNFNVELNKKEKELIRKLINGTASKAELEEVQEIMNTPQGRQGFDEVMDETGGEFKADPQAETDGSVDDKLKLFKQRNNIEPVVPVIRISLWRSIARYAAILVLIAGAGFYFIGNRNNKAQQQMASSATSVKLIDYKTARGQRATLSLSDGSTITLGPDSKLSYPESFAGNRRDVYLQGEAFFEVAKDPQKPFTVHSYELETRVVGTSFKIDAFKNDPLEVSVVTGKVRVSSLVNGQKKQLATMLPGDHISWFKGQPTTDKRDILETLAWANNKLIFNNQELSRILAALERAYNVTIDSKKLSGANEKISVTLNGRWPLNRTMNVLAATAGFQYKIEGQKVTVFSK</sequence>
<dbReference type="EMBL" id="QWDC01000001">
    <property type="protein sequence ID" value="RFZ95482.1"/>
    <property type="molecule type" value="Genomic_DNA"/>
</dbReference>
<dbReference type="InterPro" id="IPR032508">
    <property type="entry name" value="FecR_C"/>
</dbReference>
<evidence type="ECO:0000256" key="1">
    <source>
        <dbReference type="SAM" id="Phobius"/>
    </source>
</evidence>
<dbReference type="InterPro" id="IPR012373">
    <property type="entry name" value="Ferrdict_sens_TM"/>
</dbReference>
<dbReference type="PIRSF" id="PIRSF018266">
    <property type="entry name" value="FecR"/>
    <property type="match status" value="1"/>
</dbReference>
<dbReference type="Pfam" id="PF04773">
    <property type="entry name" value="FecR"/>
    <property type="match status" value="1"/>
</dbReference>
<feature type="transmembrane region" description="Helical" evidence="1">
    <location>
        <begin position="103"/>
        <end position="122"/>
    </location>
</feature>
<proteinExistence type="predicted"/>
<dbReference type="Gene3D" id="3.55.50.30">
    <property type="match status" value="1"/>
</dbReference>
<dbReference type="Proteomes" id="UP000264217">
    <property type="component" value="Unassembled WGS sequence"/>
</dbReference>
<evidence type="ECO:0000259" key="2">
    <source>
        <dbReference type="Pfam" id="PF04773"/>
    </source>
</evidence>
<keyword evidence="5" id="KW-1185">Reference proteome</keyword>
<gene>
    <name evidence="4" type="ORF">D0C36_08155</name>
</gene>
<dbReference type="GO" id="GO:0016989">
    <property type="term" value="F:sigma factor antagonist activity"/>
    <property type="evidence" value="ECO:0007669"/>
    <property type="project" value="TreeGrafter"/>
</dbReference>
<evidence type="ECO:0000259" key="3">
    <source>
        <dbReference type="Pfam" id="PF16344"/>
    </source>
</evidence>
<dbReference type="Gene3D" id="2.60.120.1440">
    <property type="match status" value="1"/>
</dbReference>
<keyword evidence="1" id="KW-1133">Transmembrane helix</keyword>
<keyword evidence="1" id="KW-0472">Membrane</keyword>
<feature type="domain" description="FecR protein" evidence="2">
    <location>
        <begin position="143"/>
        <end position="237"/>
    </location>
</feature>
<comment type="caution">
    <text evidence="4">The sequence shown here is derived from an EMBL/GenBank/DDBJ whole genome shotgun (WGS) entry which is preliminary data.</text>
</comment>
<protein>
    <submittedName>
        <fullName evidence="4">DUF4974 domain-containing protein</fullName>
    </submittedName>
</protein>
<name>A0A372NZN4_9SPHI</name>
<dbReference type="InterPro" id="IPR006860">
    <property type="entry name" value="FecR"/>
</dbReference>
<keyword evidence="1" id="KW-0812">Transmembrane</keyword>